<dbReference type="GO" id="GO:0005737">
    <property type="term" value="C:cytoplasm"/>
    <property type="evidence" value="ECO:0007669"/>
    <property type="project" value="TreeGrafter"/>
</dbReference>
<keyword evidence="8" id="KW-1185">Reference proteome</keyword>
<dbReference type="HOGENOM" id="CLU_025300_0_0_1"/>
<dbReference type="GO" id="GO:0012506">
    <property type="term" value="C:vesicle membrane"/>
    <property type="evidence" value="ECO:0007669"/>
    <property type="project" value="TreeGrafter"/>
</dbReference>
<evidence type="ECO:0000256" key="3">
    <source>
        <dbReference type="ARBA" id="ARBA00022737"/>
    </source>
</evidence>
<keyword evidence="5" id="KW-0106">Calcium</keyword>
<feature type="compositionally biased region" description="Basic and acidic residues" evidence="6">
    <location>
        <begin position="16"/>
        <end position="61"/>
    </location>
</feature>
<evidence type="ECO:0000256" key="2">
    <source>
        <dbReference type="ARBA" id="ARBA00022553"/>
    </source>
</evidence>
<dbReference type="GO" id="GO:0001786">
    <property type="term" value="F:phosphatidylserine binding"/>
    <property type="evidence" value="ECO:0007669"/>
    <property type="project" value="TreeGrafter"/>
</dbReference>
<dbReference type="PANTHER" id="PTHR10502:SF175">
    <property type="entry name" value="ANNEXIN A13"/>
    <property type="match status" value="1"/>
</dbReference>
<keyword evidence="4 5" id="KW-0041">Annexin</keyword>
<dbReference type="OrthoDB" id="2163395at2759"/>
<gene>
    <name evidence="7" type="ORF">LOTGIDRAFT_110804</name>
</gene>
<dbReference type="PANTHER" id="PTHR10502">
    <property type="entry name" value="ANNEXIN"/>
    <property type="match status" value="1"/>
</dbReference>
<dbReference type="InterPro" id="IPR001464">
    <property type="entry name" value="Annexin"/>
</dbReference>
<evidence type="ECO:0000256" key="1">
    <source>
        <dbReference type="ARBA" id="ARBA00007831"/>
    </source>
</evidence>
<dbReference type="InterPro" id="IPR018252">
    <property type="entry name" value="Annexin_repeat_CS"/>
</dbReference>
<dbReference type="InterPro" id="IPR018502">
    <property type="entry name" value="Annexin_repeat"/>
</dbReference>
<keyword evidence="2" id="KW-0597">Phosphoprotein</keyword>
<dbReference type="Pfam" id="PF00191">
    <property type="entry name" value="Annexin"/>
    <property type="match status" value="4"/>
</dbReference>
<dbReference type="PRINTS" id="PR00196">
    <property type="entry name" value="ANNEXIN"/>
</dbReference>
<dbReference type="RefSeq" id="XP_009046377.1">
    <property type="nucleotide sequence ID" value="XM_009048129.1"/>
</dbReference>
<dbReference type="EMBL" id="KB200129">
    <property type="protein sequence ID" value="ESP02907.1"/>
    <property type="molecule type" value="Genomic_DNA"/>
</dbReference>
<dbReference type="GO" id="GO:0005634">
    <property type="term" value="C:nucleus"/>
    <property type="evidence" value="ECO:0007669"/>
    <property type="project" value="TreeGrafter"/>
</dbReference>
<dbReference type="Proteomes" id="UP000030746">
    <property type="component" value="Unassembled WGS sequence"/>
</dbReference>
<dbReference type="PROSITE" id="PS00223">
    <property type="entry name" value="ANNEXIN_1"/>
    <property type="match status" value="1"/>
</dbReference>
<evidence type="ECO:0000256" key="4">
    <source>
        <dbReference type="ARBA" id="ARBA00023216"/>
    </source>
</evidence>
<dbReference type="GO" id="GO:0005886">
    <property type="term" value="C:plasma membrane"/>
    <property type="evidence" value="ECO:0007669"/>
    <property type="project" value="TreeGrafter"/>
</dbReference>
<keyword evidence="5" id="KW-0111">Calcium/phospholipid-binding</keyword>
<sequence length="363" mass="41678">MDETKCKSSDKTNQCKQKENKYTKSTKREEKINSKDNEKSKDSEKPKGKSKDDDKSKDIEKSVDDEVERLFKAMNGLGTDEQTVIDVIVTKKNQQRQEIRQKYKERYNKDVMSDLKSELSGDLQEVILGLMMTPSEYDVDCLHEAMSGMGTDESMLIGILATRTPEEIKTIKDQYKIEYKKDLEKNIKSETSGDFKELLLELVKGQRPQGDKIEEKISEDEAKKLNKNGKGKLDKKHFKSIFTKYNNKQVPAIFEVYKKISDKDVLELIEENMKGDVKNGYICLVKSYEDPVDYYVERLHGAFDGIGTNDSRLIRISVSRSEIDLAGIKQKYKENYGKSLNEEIKSECSGDYKTALLLLVGEE</sequence>
<feature type="compositionally biased region" description="Basic and acidic residues" evidence="6">
    <location>
        <begin position="1"/>
        <end position="10"/>
    </location>
</feature>
<dbReference type="SMART" id="SM00335">
    <property type="entry name" value="ANX"/>
    <property type="match status" value="4"/>
</dbReference>
<comment type="domain">
    <text evidence="5">A pair of annexin repeats may form one binding site for calcium and phospholipid.</text>
</comment>
<feature type="region of interest" description="Disordered" evidence="6">
    <location>
        <begin position="1"/>
        <end position="61"/>
    </location>
</feature>
<accession>V4BAD7</accession>
<dbReference type="KEGG" id="lgi:LOTGIDRAFT_110804"/>
<dbReference type="GO" id="GO:0005509">
    <property type="term" value="F:calcium ion binding"/>
    <property type="evidence" value="ECO:0007669"/>
    <property type="project" value="InterPro"/>
</dbReference>
<dbReference type="OMA" id="DLMRIRT"/>
<organism evidence="7 8">
    <name type="scientific">Lottia gigantea</name>
    <name type="common">Giant owl limpet</name>
    <dbReference type="NCBI Taxonomy" id="225164"/>
    <lineage>
        <taxon>Eukaryota</taxon>
        <taxon>Metazoa</taxon>
        <taxon>Spiralia</taxon>
        <taxon>Lophotrochozoa</taxon>
        <taxon>Mollusca</taxon>
        <taxon>Gastropoda</taxon>
        <taxon>Patellogastropoda</taxon>
        <taxon>Lottioidea</taxon>
        <taxon>Lottiidae</taxon>
        <taxon>Lottia</taxon>
    </lineage>
</organism>
<dbReference type="Gene3D" id="1.10.220.10">
    <property type="entry name" value="Annexin"/>
    <property type="match status" value="4"/>
</dbReference>
<dbReference type="GeneID" id="20230639"/>
<evidence type="ECO:0000256" key="6">
    <source>
        <dbReference type="SAM" id="MobiDB-lite"/>
    </source>
</evidence>
<dbReference type="GO" id="GO:0005544">
    <property type="term" value="F:calcium-dependent phospholipid binding"/>
    <property type="evidence" value="ECO:0007669"/>
    <property type="project" value="UniProtKB-KW"/>
</dbReference>
<evidence type="ECO:0000313" key="7">
    <source>
        <dbReference type="EMBL" id="ESP02907.1"/>
    </source>
</evidence>
<dbReference type="FunFam" id="1.10.220.10:FF:000001">
    <property type="entry name" value="Annexin"/>
    <property type="match status" value="1"/>
</dbReference>
<name>V4BAD7_LOTGI</name>
<proteinExistence type="inferred from homology"/>
<dbReference type="InterPro" id="IPR037104">
    <property type="entry name" value="Annexin_sf"/>
</dbReference>
<keyword evidence="3 5" id="KW-0677">Repeat</keyword>
<reference evidence="7 8" key="1">
    <citation type="journal article" date="2013" name="Nature">
        <title>Insights into bilaterian evolution from three spiralian genomes.</title>
        <authorList>
            <person name="Simakov O."/>
            <person name="Marletaz F."/>
            <person name="Cho S.J."/>
            <person name="Edsinger-Gonzales E."/>
            <person name="Havlak P."/>
            <person name="Hellsten U."/>
            <person name="Kuo D.H."/>
            <person name="Larsson T."/>
            <person name="Lv J."/>
            <person name="Arendt D."/>
            <person name="Savage R."/>
            <person name="Osoegawa K."/>
            <person name="de Jong P."/>
            <person name="Grimwood J."/>
            <person name="Chapman J.A."/>
            <person name="Shapiro H."/>
            <person name="Aerts A."/>
            <person name="Otillar R.P."/>
            <person name="Terry A.Y."/>
            <person name="Boore J.L."/>
            <person name="Grigoriev I.V."/>
            <person name="Lindberg D.R."/>
            <person name="Seaver E.C."/>
            <person name="Weisblat D.A."/>
            <person name="Putnam N.H."/>
            <person name="Rokhsar D.S."/>
        </authorList>
    </citation>
    <scope>NUCLEOTIDE SEQUENCE [LARGE SCALE GENOMIC DNA]</scope>
</reference>
<dbReference type="FunFam" id="1.10.220.10:FF:000003">
    <property type="entry name" value="Annexin"/>
    <property type="match status" value="1"/>
</dbReference>
<dbReference type="PROSITE" id="PS51897">
    <property type="entry name" value="ANNEXIN_2"/>
    <property type="match status" value="3"/>
</dbReference>
<evidence type="ECO:0000256" key="5">
    <source>
        <dbReference type="RuleBase" id="RU003540"/>
    </source>
</evidence>
<evidence type="ECO:0000313" key="8">
    <source>
        <dbReference type="Proteomes" id="UP000030746"/>
    </source>
</evidence>
<comment type="similarity">
    <text evidence="1 5">Belongs to the annexin family.</text>
</comment>
<dbReference type="CTD" id="20230639"/>
<dbReference type="AlphaFoldDB" id="V4BAD7"/>
<protein>
    <recommendedName>
        <fullName evidence="5">Annexin</fullName>
    </recommendedName>
</protein>
<dbReference type="SUPFAM" id="SSF47874">
    <property type="entry name" value="Annexin"/>
    <property type="match status" value="1"/>
</dbReference>
<dbReference type="FunFam" id="1.10.220.10:FF:000005">
    <property type="entry name" value="Annexin"/>
    <property type="match status" value="1"/>
</dbReference>